<evidence type="ECO:0000313" key="2">
    <source>
        <dbReference type="Proteomes" id="UP000030787"/>
    </source>
</evidence>
<dbReference type="GeneID" id="24818858"/>
<accession>A0A0A7LFL5</accession>
<name>A0A0A7LFL5_9ARCH</name>
<dbReference type="HOGENOM" id="CLU_2313644_0_0_2"/>
<dbReference type="EMBL" id="CP010070">
    <property type="protein sequence ID" value="AIZ57057.1"/>
    <property type="molecule type" value="Genomic_DNA"/>
</dbReference>
<proteinExistence type="predicted"/>
<dbReference type="STRING" id="1577791.Mpt1_c11950"/>
<reference evidence="1 2" key="1">
    <citation type="journal article" date="2014" name="Appl. Environ. Microbiol.">
        <title>Comparative Genome Analysis of 'Candidatus Methanoplasma termitum' Indicates a New Mode of Energy Metabolism in the Seventh Order of Methanogens.</title>
        <authorList>
            <person name="Lang K."/>
            <person name="Schuldes J."/>
            <person name="Klingl A."/>
            <person name="Poehlein A."/>
            <person name="Daniel R."/>
            <person name="Brune A."/>
        </authorList>
    </citation>
    <scope>NUCLEOTIDE SEQUENCE [LARGE SCALE GENOMIC DNA]</scope>
    <source>
        <strain evidence="2">Mpt1</strain>
    </source>
</reference>
<dbReference type="Proteomes" id="UP000030787">
    <property type="component" value="Chromosome"/>
</dbReference>
<sequence>MDPTNKIIVRLSPDTVLLLQALVNKGHFNSLSECIAEAISQMIEANLTSEESEKALKGHVKEQPLKMESLLTDNNPESMDEAVRKAVRGYVKSRMDPEE</sequence>
<gene>
    <name evidence="1" type="ORF">Mpt1_c11950</name>
</gene>
<dbReference type="AlphaFoldDB" id="A0A0A7LFL5"/>
<organism evidence="1 2">
    <name type="scientific">Candidatus Methanoplasma termitum</name>
    <dbReference type="NCBI Taxonomy" id="1577791"/>
    <lineage>
        <taxon>Archaea</taxon>
        <taxon>Methanobacteriati</taxon>
        <taxon>Thermoplasmatota</taxon>
        <taxon>Thermoplasmata</taxon>
        <taxon>Methanomassiliicoccales</taxon>
        <taxon>Methanomassiliicoccaceae</taxon>
        <taxon>Candidatus Methanoplasma</taxon>
    </lineage>
</organism>
<dbReference type="RefSeq" id="WP_048113073.1">
    <property type="nucleotide sequence ID" value="NZ_CP010070.1"/>
</dbReference>
<keyword evidence="2" id="KW-1185">Reference proteome</keyword>
<evidence type="ECO:0000313" key="1">
    <source>
        <dbReference type="EMBL" id="AIZ57057.1"/>
    </source>
</evidence>
<protein>
    <submittedName>
        <fullName evidence="1">Uncharacterized protein</fullName>
    </submittedName>
</protein>
<dbReference type="KEGG" id="mear:Mpt1_c11950"/>